<dbReference type="GO" id="GO:0008176">
    <property type="term" value="F:tRNA (guanine(46)-N7)-methyltransferase activity"/>
    <property type="evidence" value="ECO:0007669"/>
    <property type="project" value="UniProtKB-UniRule"/>
</dbReference>
<feature type="binding site" evidence="7">
    <location>
        <position position="38"/>
    </location>
    <ligand>
        <name>S-adenosyl-L-methionine</name>
        <dbReference type="ChEBI" id="CHEBI:59789"/>
    </ligand>
</feature>
<organism evidence="8 9">
    <name type="scientific">Treponema rectale</name>
    <dbReference type="NCBI Taxonomy" id="744512"/>
    <lineage>
        <taxon>Bacteria</taxon>
        <taxon>Pseudomonadati</taxon>
        <taxon>Spirochaetota</taxon>
        <taxon>Spirochaetia</taxon>
        <taxon>Spirochaetales</taxon>
        <taxon>Treponemataceae</taxon>
        <taxon>Treponema</taxon>
    </lineage>
</organism>
<dbReference type="PROSITE" id="PS51625">
    <property type="entry name" value="SAM_MT_TRMB"/>
    <property type="match status" value="1"/>
</dbReference>
<dbReference type="UniPathway" id="UPA00989"/>
<dbReference type="NCBIfam" id="TIGR00091">
    <property type="entry name" value="tRNA (guanosine(46)-N7)-methyltransferase TrmB"/>
    <property type="match status" value="1"/>
</dbReference>
<protein>
    <recommendedName>
        <fullName evidence="7">tRNA (guanine-N(7)-)-methyltransferase</fullName>
        <ecNumber evidence="7">2.1.1.33</ecNumber>
    </recommendedName>
    <alternativeName>
        <fullName evidence="7">tRNA (guanine(46)-N(7))-methyltransferase</fullName>
    </alternativeName>
    <alternativeName>
        <fullName evidence="7">tRNA(m7G46)-methyltransferase</fullName>
    </alternativeName>
</protein>
<dbReference type="Pfam" id="PF02390">
    <property type="entry name" value="Methyltransf_4"/>
    <property type="match status" value="1"/>
</dbReference>
<feature type="binding site" evidence="7">
    <location>
        <position position="114"/>
    </location>
    <ligand>
        <name>S-adenosyl-L-methionine</name>
        <dbReference type="ChEBI" id="CHEBI:59789"/>
    </ligand>
</feature>
<comment type="catalytic activity">
    <reaction evidence="1 7">
        <text>guanosine(46) in tRNA + S-adenosyl-L-methionine = N(7)-methylguanosine(46) in tRNA + S-adenosyl-L-homocysteine</text>
        <dbReference type="Rhea" id="RHEA:42708"/>
        <dbReference type="Rhea" id="RHEA-COMP:10188"/>
        <dbReference type="Rhea" id="RHEA-COMP:10189"/>
        <dbReference type="ChEBI" id="CHEBI:57856"/>
        <dbReference type="ChEBI" id="CHEBI:59789"/>
        <dbReference type="ChEBI" id="CHEBI:74269"/>
        <dbReference type="ChEBI" id="CHEBI:74480"/>
        <dbReference type="EC" id="2.1.1.33"/>
    </reaction>
</comment>
<dbReference type="HAMAP" id="MF_01057">
    <property type="entry name" value="tRNA_methyltr_TrmB"/>
    <property type="match status" value="1"/>
</dbReference>
<comment type="caution">
    <text evidence="7">Lacks conserved residue(s) required for the propagation of feature annotation.</text>
</comment>
<dbReference type="PANTHER" id="PTHR23417">
    <property type="entry name" value="3-DEOXY-D-MANNO-OCTULOSONIC-ACID TRANSFERASE/TRNA GUANINE-N 7 - -METHYLTRANSFERASE"/>
    <property type="match status" value="1"/>
</dbReference>
<evidence type="ECO:0000313" key="9">
    <source>
        <dbReference type="Proteomes" id="UP000593591"/>
    </source>
</evidence>
<dbReference type="EMBL" id="CP031517">
    <property type="protein sequence ID" value="QOS39317.1"/>
    <property type="molecule type" value="Genomic_DNA"/>
</dbReference>
<evidence type="ECO:0000256" key="4">
    <source>
        <dbReference type="ARBA" id="ARBA00022679"/>
    </source>
</evidence>
<reference evidence="8 9" key="1">
    <citation type="submission" date="2018-08" db="EMBL/GenBank/DDBJ databases">
        <title>The first complete genome of Treponema rectale (CHPAT), a commensal spirochete of the bovine rectum.</title>
        <authorList>
            <person name="Staton G.J."/>
            <person name="Clegg S.R."/>
            <person name="Carter S.D."/>
            <person name="Radford A.D."/>
            <person name="Darby A."/>
            <person name="Hall N."/>
            <person name="Birtles R.J."/>
            <person name="Evans N.J."/>
        </authorList>
    </citation>
    <scope>NUCLEOTIDE SEQUENCE [LARGE SCALE GENOMIC DNA]</scope>
    <source>
        <strain evidence="8 9">CHPA</strain>
    </source>
</reference>
<keyword evidence="4 7" id="KW-0808">Transferase</keyword>
<evidence type="ECO:0000256" key="7">
    <source>
        <dbReference type="HAMAP-Rule" id="MF_01057"/>
    </source>
</evidence>
<dbReference type="InterPro" id="IPR055361">
    <property type="entry name" value="tRNA_methyltr_TrmB_bact"/>
</dbReference>
<evidence type="ECO:0000313" key="8">
    <source>
        <dbReference type="EMBL" id="QOS39317.1"/>
    </source>
</evidence>
<accession>A0A7M1XIV4</accession>
<dbReference type="Gene3D" id="3.40.50.150">
    <property type="entry name" value="Vaccinia Virus protein VP39"/>
    <property type="match status" value="1"/>
</dbReference>
<feature type="binding site" evidence="7">
    <location>
        <position position="118"/>
    </location>
    <ligand>
        <name>substrate</name>
    </ligand>
</feature>
<dbReference type="CDD" id="cd02440">
    <property type="entry name" value="AdoMet_MTases"/>
    <property type="match status" value="1"/>
</dbReference>
<evidence type="ECO:0000256" key="1">
    <source>
        <dbReference type="ARBA" id="ARBA00000142"/>
    </source>
</evidence>
<dbReference type="AlphaFoldDB" id="A0A7M1XIV4"/>
<keyword evidence="3 7" id="KW-0489">Methyltransferase</keyword>
<comment type="function">
    <text evidence="2 7">Catalyzes the formation of N(7)-methylguanine at position 46 (m7G46) in tRNA.</text>
</comment>
<dbReference type="InterPro" id="IPR029063">
    <property type="entry name" value="SAM-dependent_MTases_sf"/>
</dbReference>
<feature type="binding site" evidence="7">
    <location>
        <begin position="187"/>
        <end position="190"/>
    </location>
    <ligand>
        <name>substrate</name>
    </ligand>
</feature>
<dbReference type="Proteomes" id="UP000593591">
    <property type="component" value="Chromosome"/>
</dbReference>
<feature type="binding site" evidence="7">
    <location>
        <position position="63"/>
    </location>
    <ligand>
        <name>S-adenosyl-L-methionine</name>
        <dbReference type="ChEBI" id="CHEBI:59789"/>
    </ligand>
</feature>
<evidence type="ECO:0000256" key="2">
    <source>
        <dbReference type="ARBA" id="ARBA00003015"/>
    </source>
</evidence>
<gene>
    <name evidence="7 8" type="primary">trmB</name>
    <name evidence="8" type="ORF">DYE49_02145</name>
</gene>
<dbReference type="GO" id="GO:0043527">
    <property type="term" value="C:tRNA methyltransferase complex"/>
    <property type="evidence" value="ECO:0007669"/>
    <property type="project" value="TreeGrafter"/>
</dbReference>
<feature type="binding site" evidence="7">
    <location>
        <position position="150"/>
    </location>
    <ligand>
        <name>substrate</name>
    </ligand>
</feature>
<comment type="similarity">
    <text evidence="7">Belongs to the class I-like SAM-binding methyltransferase superfamily. TrmB family.</text>
</comment>
<dbReference type="SUPFAM" id="SSF53335">
    <property type="entry name" value="S-adenosyl-L-methionine-dependent methyltransferases"/>
    <property type="match status" value="1"/>
</dbReference>
<dbReference type="InterPro" id="IPR003358">
    <property type="entry name" value="tRNA_(Gua-N-7)_MeTrfase_Trmb"/>
</dbReference>
<dbReference type="PANTHER" id="PTHR23417:SF14">
    <property type="entry name" value="PENTACOTRIPEPTIDE-REPEAT REGION OF PRORP DOMAIN-CONTAINING PROTEIN"/>
    <property type="match status" value="1"/>
</dbReference>
<evidence type="ECO:0000256" key="5">
    <source>
        <dbReference type="ARBA" id="ARBA00022691"/>
    </source>
</evidence>
<dbReference type="KEGG" id="trc:DYE49_02145"/>
<keyword evidence="5 7" id="KW-0949">S-adenosyl-L-methionine</keyword>
<sequence length="210" mass="24845">MRLRHRKWADDVLLANKDIARTLADFQPETLKDYQHLEIGSGQGGFLLEVCKLQPQDRYLGVEINRNAFALAVKHAALVKEDRHNFLLLNAPIERVFPLLQDQQLDTIYLNFSDPWPKKKQHHRRLTYPTLQKEYHRILKENGTLYFRTDNIDLFNDSIEYFTQADLFDFEIIQPFYSENVDYLPPTEYETKFRAKGVQINVLIAHPKKK</sequence>
<comment type="pathway">
    <text evidence="7">tRNA modification; N(7)-methylguanine-tRNA biosynthesis.</text>
</comment>
<evidence type="ECO:0000256" key="6">
    <source>
        <dbReference type="ARBA" id="ARBA00022694"/>
    </source>
</evidence>
<evidence type="ECO:0000256" key="3">
    <source>
        <dbReference type="ARBA" id="ARBA00022603"/>
    </source>
</evidence>
<keyword evidence="6 7" id="KW-0819">tRNA processing</keyword>
<proteinExistence type="inferred from homology"/>
<dbReference type="EC" id="2.1.1.33" evidence="7"/>
<name>A0A7M1XIV4_9SPIR</name>